<accession>A0A9P0AP33</accession>
<dbReference type="AlphaFoldDB" id="A0A9P0AP33"/>
<feature type="domain" description="CN hydrolase" evidence="4">
    <location>
        <begin position="37"/>
        <end position="318"/>
    </location>
</feature>
<feature type="signal peptide" evidence="3">
    <location>
        <begin position="1"/>
        <end position="18"/>
    </location>
</feature>
<evidence type="ECO:0000256" key="2">
    <source>
        <dbReference type="ARBA" id="ARBA00022801"/>
    </source>
</evidence>
<dbReference type="EMBL" id="OU963870">
    <property type="protein sequence ID" value="CAH0395558.1"/>
    <property type="molecule type" value="Genomic_DNA"/>
</dbReference>
<evidence type="ECO:0000313" key="6">
    <source>
        <dbReference type="Proteomes" id="UP001152759"/>
    </source>
</evidence>
<name>A0A9P0AP33_BEMTA</name>
<sequence length="546" mass="60113">MKVILFLALLVGIGIAVAVIYIRRESFPGEMEHDETYVAAVVDYHPRPWDDNFTVAEYMLANAAEHVSFIKEAKKLDAEIIVFPECGLTGITGMLGEAGTVRPKFKSIDVAIEIPSPVEPFESKGHTFTPDQEVLKVLSDAAKESSIYVVANLVEKVNCSTETDCPPEQLIFYNSNIVFNRHGCIISRYRKYNLYGEAVSAEKEADLCTFETDFNVTFGVIICFDILFGNPAQRLITEKGVSDIIFSSAWFSELPFLTATSVEAGWAHSMDVNLLASGIRNPATGNGGSGIYNGSGGPLAVTVPLTEDSVLLTAQVPIKPTKHAQTKCPYFSYSSAHSNIGKTEQVGRIDSPRQRQYIKSEYFGDLLLKKDPSLSSMSSELLEPDSLDPSSIIYSYHKNDIPGFISSISVKWRVDLPLGNSTPRYRMVSFNGLRPFGDVRNESVGVCGVVACGDETFDSCGEVLPLDSAPKIIFESIELRVKSDSLTLGYLPITMDFGLKPLPPSVFKFSKEYVHSNQTEPVCMVKMALIKPVQDLFSFAIYKIPD</sequence>
<dbReference type="InterPro" id="IPR043957">
    <property type="entry name" value="Vanin_C"/>
</dbReference>
<organism evidence="5 6">
    <name type="scientific">Bemisia tabaci</name>
    <name type="common">Sweetpotato whitefly</name>
    <name type="synonym">Aleurodes tabaci</name>
    <dbReference type="NCBI Taxonomy" id="7038"/>
    <lineage>
        <taxon>Eukaryota</taxon>
        <taxon>Metazoa</taxon>
        <taxon>Ecdysozoa</taxon>
        <taxon>Arthropoda</taxon>
        <taxon>Hexapoda</taxon>
        <taxon>Insecta</taxon>
        <taxon>Pterygota</taxon>
        <taxon>Neoptera</taxon>
        <taxon>Paraneoptera</taxon>
        <taxon>Hemiptera</taxon>
        <taxon>Sternorrhyncha</taxon>
        <taxon>Aleyrodoidea</taxon>
        <taxon>Aleyrodidae</taxon>
        <taxon>Aleyrodinae</taxon>
        <taxon>Bemisia</taxon>
    </lineage>
</organism>
<protein>
    <recommendedName>
        <fullName evidence="4">CN hydrolase domain-containing protein</fullName>
    </recommendedName>
</protein>
<dbReference type="KEGG" id="btab:109037010"/>
<evidence type="ECO:0000256" key="3">
    <source>
        <dbReference type="SAM" id="SignalP"/>
    </source>
</evidence>
<feature type="chain" id="PRO_5040152159" description="CN hydrolase domain-containing protein" evidence="3">
    <location>
        <begin position="19"/>
        <end position="546"/>
    </location>
</feature>
<keyword evidence="6" id="KW-1185">Reference proteome</keyword>
<dbReference type="Proteomes" id="UP001152759">
    <property type="component" value="Chromosome 9"/>
</dbReference>
<keyword evidence="2" id="KW-0378">Hydrolase</keyword>
<dbReference type="InterPro" id="IPR036526">
    <property type="entry name" value="C-N_Hydrolase_sf"/>
</dbReference>
<dbReference type="PROSITE" id="PS50263">
    <property type="entry name" value="CN_HYDROLASE"/>
    <property type="match status" value="1"/>
</dbReference>
<comment type="similarity">
    <text evidence="1">Belongs to the carbon-nitrogen hydrolase superfamily. BTD/VNN family.</text>
</comment>
<dbReference type="GO" id="GO:0016787">
    <property type="term" value="F:hydrolase activity"/>
    <property type="evidence" value="ECO:0007669"/>
    <property type="project" value="UniProtKB-KW"/>
</dbReference>
<dbReference type="Gene3D" id="3.60.110.10">
    <property type="entry name" value="Carbon-nitrogen hydrolase"/>
    <property type="match status" value="1"/>
</dbReference>
<reference evidence="5" key="1">
    <citation type="submission" date="2021-12" db="EMBL/GenBank/DDBJ databases">
        <authorList>
            <person name="King R."/>
        </authorList>
    </citation>
    <scope>NUCLEOTIDE SEQUENCE</scope>
</reference>
<proteinExistence type="inferred from homology"/>
<evidence type="ECO:0000259" key="4">
    <source>
        <dbReference type="PROSITE" id="PS50263"/>
    </source>
</evidence>
<evidence type="ECO:0000313" key="5">
    <source>
        <dbReference type="EMBL" id="CAH0395558.1"/>
    </source>
</evidence>
<dbReference type="SUPFAM" id="SSF56317">
    <property type="entry name" value="Carbon-nitrogen hydrolase"/>
    <property type="match status" value="1"/>
</dbReference>
<dbReference type="PANTHER" id="PTHR10609:SF14">
    <property type="entry name" value="BIOTINIDASE"/>
    <property type="match status" value="1"/>
</dbReference>
<evidence type="ECO:0000256" key="1">
    <source>
        <dbReference type="ARBA" id="ARBA00008225"/>
    </source>
</evidence>
<dbReference type="PANTHER" id="PTHR10609">
    <property type="entry name" value="BIOTINIDASE-RELATED"/>
    <property type="match status" value="1"/>
</dbReference>
<dbReference type="Pfam" id="PF19018">
    <property type="entry name" value="Vanin_C"/>
    <property type="match status" value="1"/>
</dbReference>
<dbReference type="InterPro" id="IPR040154">
    <property type="entry name" value="Biotinidase/VNN"/>
</dbReference>
<keyword evidence="3" id="KW-0732">Signal</keyword>
<gene>
    <name evidence="5" type="ORF">BEMITA_LOCUS13728</name>
</gene>
<dbReference type="Pfam" id="PF00795">
    <property type="entry name" value="CN_hydrolase"/>
    <property type="match status" value="1"/>
</dbReference>
<dbReference type="InterPro" id="IPR003010">
    <property type="entry name" value="C-N_Hydrolase"/>
</dbReference>